<keyword evidence="3" id="KW-1185">Reference proteome</keyword>
<gene>
    <name evidence="2" type="ORF">N5P18_11265</name>
</gene>
<dbReference type="RefSeq" id="WP_338537712.1">
    <property type="nucleotide sequence ID" value="NZ_CP104874.1"/>
</dbReference>
<evidence type="ECO:0000313" key="2">
    <source>
        <dbReference type="EMBL" id="WWF04269.1"/>
    </source>
</evidence>
<evidence type="ECO:0008006" key="4">
    <source>
        <dbReference type="Google" id="ProtNLM"/>
    </source>
</evidence>
<feature type="transmembrane region" description="Helical" evidence="1">
    <location>
        <begin position="91"/>
        <end position="112"/>
    </location>
</feature>
<keyword evidence="1" id="KW-0472">Membrane</keyword>
<accession>A0ABZ2FBU4</accession>
<evidence type="ECO:0000256" key="1">
    <source>
        <dbReference type="SAM" id="Phobius"/>
    </source>
</evidence>
<evidence type="ECO:0000313" key="3">
    <source>
        <dbReference type="Proteomes" id="UP001381003"/>
    </source>
</evidence>
<proteinExistence type="predicted"/>
<organism evidence="2 3">
    <name type="scientific">Janibacter terrae</name>
    <dbReference type="NCBI Taxonomy" id="103817"/>
    <lineage>
        <taxon>Bacteria</taxon>
        <taxon>Bacillati</taxon>
        <taxon>Actinomycetota</taxon>
        <taxon>Actinomycetes</taxon>
        <taxon>Micrococcales</taxon>
        <taxon>Intrasporangiaceae</taxon>
        <taxon>Janibacter</taxon>
    </lineage>
</organism>
<feature type="transmembrane region" description="Helical" evidence="1">
    <location>
        <begin position="61"/>
        <end position="85"/>
    </location>
</feature>
<keyword evidence="1" id="KW-1133">Transmembrane helix</keyword>
<dbReference type="Proteomes" id="UP001381003">
    <property type="component" value="Chromosome"/>
</dbReference>
<dbReference type="EMBL" id="CP104874">
    <property type="protein sequence ID" value="WWF04269.1"/>
    <property type="molecule type" value="Genomic_DNA"/>
</dbReference>
<sequence length="131" mass="13826">MRTRLITAAAALVSAGVHLALWGVEGYRDLDVIGPAFLLNAVAGVVIAGLLIGWRHWVPALLVLGFGASTLGAFITSATVGLFGVEERWTGGWVLTAAVAEVVCIVGGLTLLSRHAPARRPHLRSRTLRTH</sequence>
<reference evidence="2 3" key="1">
    <citation type="submission" date="2022-09" db="EMBL/GenBank/DDBJ databases">
        <title>Complete genome sequence of Janibacter terrae strain COS04-44, PCL-degrading bacteria isolated from oil spilled coast.</title>
        <authorList>
            <person name="Park H."/>
            <person name="Kim J.Y."/>
            <person name="An S.H."/>
            <person name="Lee C.M."/>
            <person name="Weon H.-Y."/>
        </authorList>
    </citation>
    <scope>NUCLEOTIDE SEQUENCE [LARGE SCALE GENOMIC DNA]</scope>
    <source>
        <strain evidence="2 3">COS04-44</strain>
    </source>
</reference>
<keyword evidence="1" id="KW-0812">Transmembrane</keyword>
<name>A0ABZ2FBU4_9MICO</name>
<feature type="transmembrane region" description="Helical" evidence="1">
    <location>
        <begin position="36"/>
        <end position="54"/>
    </location>
</feature>
<protein>
    <recommendedName>
        <fullName evidence="4">Fluoride ion transporter CrcB</fullName>
    </recommendedName>
</protein>